<comment type="caution">
    <text evidence="2">The sequence shown here is derived from an EMBL/GenBank/DDBJ whole genome shotgun (WGS) entry which is preliminary data.</text>
</comment>
<proteinExistence type="predicted"/>
<keyword evidence="1" id="KW-0812">Transmembrane</keyword>
<evidence type="ECO:0000313" key="2">
    <source>
        <dbReference type="EMBL" id="MCQ5343596.1"/>
    </source>
</evidence>
<dbReference type="PROSITE" id="PS51257">
    <property type="entry name" value="PROKAR_LIPOPROTEIN"/>
    <property type="match status" value="1"/>
</dbReference>
<feature type="transmembrane region" description="Helical" evidence="1">
    <location>
        <begin position="6"/>
        <end position="32"/>
    </location>
</feature>
<organism evidence="2 3">
    <name type="scientific">Megasphaera massiliensis</name>
    <dbReference type="NCBI Taxonomy" id="1232428"/>
    <lineage>
        <taxon>Bacteria</taxon>
        <taxon>Bacillati</taxon>
        <taxon>Bacillota</taxon>
        <taxon>Negativicutes</taxon>
        <taxon>Veillonellales</taxon>
        <taxon>Veillonellaceae</taxon>
        <taxon>Megasphaera</taxon>
    </lineage>
</organism>
<gene>
    <name evidence="2" type="ORF">NE675_11260</name>
</gene>
<keyword evidence="1" id="KW-0472">Membrane</keyword>
<accession>A0ABT1SUP4</accession>
<keyword evidence="1" id="KW-1133">Transmembrane helix</keyword>
<evidence type="ECO:0000313" key="3">
    <source>
        <dbReference type="Proteomes" id="UP001206692"/>
    </source>
</evidence>
<evidence type="ECO:0000256" key="1">
    <source>
        <dbReference type="SAM" id="Phobius"/>
    </source>
</evidence>
<name>A0ABT1SUP4_9FIRM</name>
<protein>
    <submittedName>
        <fullName evidence="2">Uncharacterized protein</fullName>
    </submittedName>
</protein>
<feature type="transmembrane region" description="Helical" evidence="1">
    <location>
        <begin position="53"/>
        <end position="73"/>
    </location>
</feature>
<keyword evidence="3" id="KW-1185">Reference proteome</keyword>
<dbReference type="RefSeq" id="WP_062412724.1">
    <property type="nucleotide sequence ID" value="NZ_JAJCIO010000035.1"/>
</dbReference>
<dbReference type="EMBL" id="JANGEW010000031">
    <property type="protein sequence ID" value="MCQ5343596.1"/>
    <property type="molecule type" value="Genomic_DNA"/>
</dbReference>
<sequence>MKYTTYLFSYLIMLPLAVAVFIIAMFTACVTVETVLKALIWLTHSTMTTETRNLAVVIAAAPLALCSASWVLAHTACQVRHYLS</sequence>
<dbReference type="Proteomes" id="UP001206692">
    <property type="component" value="Unassembled WGS sequence"/>
</dbReference>
<reference evidence="2 3" key="1">
    <citation type="submission" date="2022-06" db="EMBL/GenBank/DDBJ databases">
        <title>Isolation of gut microbiota from human fecal samples.</title>
        <authorList>
            <person name="Pamer E.G."/>
            <person name="Barat B."/>
            <person name="Waligurski E."/>
            <person name="Medina S."/>
            <person name="Paddock L."/>
            <person name="Mostad J."/>
        </authorList>
    </citation>
    <scope>NUCLEOTIDE SEQUENCE [LARGE SCALE GENOMIC DNA]</scope>
    <source>
        <strain evidence="2 3">DFI.1.1</strain>
    </source>
</reference>